<name>A0A5D3D6J4_CUCMM</name>
<organism evidence="3 5">
    <name type="scientific">Cucumis melo var. makuwa</name>
    <name type="common">Oriental melon</name>
    <dbReference type="NCBI Taxonomy" id="1194695"/>
    <lineage>
        <taxon>Eukaryota</taxon>
        <taxon>Viridiplantae</taxon>
        <taxon>Streptophyta</taxon>
        <taxon>Embryophyta</taxon>
        <taxon>Tracheophyta</taxon>
        <taxon>Spermatophyta</taxon>
        <taxon>Magnoliopsida</taxon>
        <taxon>eudicotyledons</taxon>
        <taxon>Gunneridae</taxon>
        <taxon>Pentapetalae</taxon>
        <taxon>rosids</taxon>
        <taxon>fabids</taxon>
        <taxon>Cucurbitales</taxon>
        <taxon>Cucurbitaceae</taxon>
        <taxon>Benincaseae</taxon>
        <taxon>Cucumis</taxon>
    </lineage>
</organism>
<dbReference type="AlphaFoldDB" id="A0A5D3D6J4"/>
<proteinExistence type="predicted"/>
<reference evidence="4 5" key="1">
    <citation type="submission" date="2019-08" db="EMBL/GenBank/DDBJ databases">
        <title>Draft genome sequences of two oriental melons (Cucumis melo L. var makuwa).</title>
        <authorList>
            <person name="Kwon S.-Y."/>
        </authorList>
    </citation>
    <scope>NUCLEOTIDE SEQUENCE [LARGE SCALE GENOMIC DNA]</scope>
    <source>
        <strain evidence="5">cv. Chang Bougi</strain>
        <strain evidence="4">cv. SW 3</strain>
        <tissue evidence="3">Leaf</tissue>
    </source>
</reference>
<gene>
    <name evidence="3" type="ORF">E5676_scaffold522G001080</name>
    <name evidence="2" type="ORF">E6C27_scaffold190G001580</name>
</gene>
<evidence type="ECO:0000313" key="5">
    <source>
        <dbReference type="Proteomes" id="UP000321947"/>
    </source>
</evidence>
<feature type="transmembrane region" description="Helical" evidence="1">
    <location>
        <begin position="54"/>
        <end position="75"/>
    </location>
</feature>
<keyword evidence="1" id="KW-1133">Transmembrane helix</keyword>
<accession>A0A5D3D6J4</accession>
<dbReference type="Proteomes" id="UP000321947">
    <property type="component" value="Unassembled WGS sequence"/>
</dbReference>
<sequence length="82" mass="9326">MARTHEIKLTDDKQAYLYRSLEIPTTEGDEEGSHDPTSQYVKHTPSCTYVEHPFLLLTSSIPLPLLMPSILILFLEMTVAHL</sequence>
<keyword evidence="1" id="KW-0472">Membrane</keyword>
<evidence type="ECO:0000313" key="3">
    <source>
        <dbReference type="EMBL" id="TYK19177.1"/>
    </source>
</evidence>
<dbReference type="Proteomes" id="UP000321393">
    <property type="component" value="Unassembled WGS sequence"/>
</dbReference>
<dbReference type="EMBL" id="SSTD01007152">
    <property type="protein sequence ID" value="TYK19177.1"/>
    <property type="molecule type" value="Genomic_DNA"/>
</dbReference>
<evidence type="ECO:0000313" key="2">
    <source>
        <dbReference type="EMBL" id="KAA0053587.1"/>
    </source>
</evidence>
<evidence type="ECO:0000256" key="1">
    <source>
        <dbReference type="SAM" id="Phobius"/>
    </source>
</evidence>
<evidence type="ECO:0000313" key="4">
    <source>
        <dbReference type="Proteomes" id="UP000321393"/>
    </source>
</evidence>
<comment type="caution">
    <text evidence="3">The sequence shown here is derived from an EMBL/GenBank/DDBJ whole genome shotgun (WGS) entry which is preliminary data.</text>
</comment>
<keyword evidence="1" id="KW-0812">Transmembrane</keyword>
<dbReference type="EMBL" id="SSTE01009356">
    <property type="protein sequence ID" value="KAA0053587.1"/>
    <property type="molecule type" value="Genomic_DNA"/>
</dbReference>
<protein>
    <submittedName>
        <fullName evidence="3">Uncharacterized protein</fullName>
    </submittedName>
</protein>